<proteinExistence type="predicted"/>
<evidence type="ECO:0000313" key="2">
    <source>
        <dbReference type="EMBL" id="CAH2223969.1"/>
    </source>
</evidence>
<dbReference type="InterPro" id="IPR036397">
    <property type="entry name" value="RNaseH_sf"/>
</dbReference>
<dbReference type="EMBL" id="CAKXAJ010020650">
    <property type="protein sequence ID" value="CAH2223969.1"/>
    <property type="molecule type" value="Genomic_DNA"/>
</dbReference>
<gene>
    <name evidence="2" type="primary">jg20374</name>
    <name evidence="2" type="ORF">PAEG_LOCUS6846</name>
</gene>
<sequence length="472" mass="54128">MYEFNVLPFGICTAPFMFTKLMKPVVKLLRSCGFISSIYLDDLCLVGYTYQDCMQNIEATQKLLLALGFIINGEKSNRIPSKSCNYLGFNIDTNKWRLSLPAQKRIRIKSELQTIINLKCCKIRKFAKLLGLLVSACPAIEYGWLYTKQLERCKFLNLQRSGDNYEAFMTVPQYLLPDLNWWVNAIDHSDHRIMNDNYVLEIFSDASKTGWGAACNGQTASGRWSFSESLLHINLLELLAAYFALKIFAKGFYYCQIVLRIDNTTAVSYINRMGRVKYPHLNKVTKDIWQWCESQKIIIVASYIKSKDNIIADRESRQTHPDVEWELTNLGYQKLRAKFPAPQIDLFASRINSKCDKFVSWYSDPDAFAIDAFTLNWSQYLFYAFPPCAVILKALRKIVVDKAEGIMVVPYWPTQPWYPLFMRLLKSDLVKLNSNDVVIPCSSNGNIRTNITLVAGVLSGLHCYSDACQSQP</sequence>
<name>A0A8S4R098_9NEOP</name>
<dbReference type="InterPro" id="IPR000477">
    <property type="entry name" value="RT_dom"/>
</dbReference>
<evidence type="ECO:0000313" key="3">
    <source>
        <dbReference type="Proteomes" id="UP000838756"/>
    </source>
</evidence>
<dbReference type="PROSITE" id="PS50878">
    <property type="entry name" value="RT_POL"/>
    <property type="match status" value="1"/>
</dbReference>
<evidence type="ECO:0000259" key="1">
    <source>
        <dbReference type="PROSITE" id="PS50878"/>
    </source>
</evidence>
<dbReference type="Pfam" id="PF00078">
    <property type="entry name" value="RVT_1"/>
    <property type="match status" value="1"/>
</dbReference>
<dbReference type="InterPro" id="IPR043502">
    <property type="entry name" value="DNA/RNA_pol_sf"/>
</dbReference>
<dbReference type="PANTHER" id="PTHR33050">
    <property type="entry name" value="REVERSE TRANSCRIPTASE DOMAIN-CONTAINING PROTEIN"/>
    <property type="match status" value="1"/>
</dbReference>
<dbReference type="GO" id="GO:0003676">
    <property type="term" value="F:nucleic acid binding"/>
    <property type="evidence" value="ECO:0007669"/>
    <property type="project" value="InterPro"/>
</dbReference>
<accession>A0A8S4R098</accession>
<dbReference type="InterPro" id="IPR043128">
    <property type="entry name" value="Rev_trsase/Diguanyl_cyclase"/>
</dbReference>
<dbReference type="GO" id="GO:0071897">
    <property type="term" value="P:DNA biosynthetic process"/>
    <property type="evidence" value="ECO:0007669"/>
    <property type="project" value="UniProtKB-ARBA"/>
</dbReference>
<reference evidence="2" key="1">
    <citation type="submission" date="2022-03" db="EMBL/GenBank/DDBJ databases">
        <authorList>
            <person name="Lindestad O."/>
        </authorList>
    </citation>
    <scope>NUCLEOTIDE SEQUENCE</scope>
</reference>
<feature type="domain" description="Reverse transcriptase" evidence="1">
    <location>
        <begin position="1"/>
        <end position="91"/>
    </location>
</feature>
<dbReference type="SUPFAM" id="SSF56672">
    <property type="entry name" value="DNA/RNA polymerases"/>
    <property type="match status" value="1"/>
</dbReference>
<dbReference type="Gene3D" id="3.30.420.10">
    <property type="entry name" value="Ribonuclease H-like superfamily/Ribonuclease H"/>
    <property type="match status" value="1"/>
</dbReference>
<dbReference type="Proteomes" id="UP000838756">
    <property type="component" value="Unassembled WGS sequence"/>
</dbReference>
<dbReference type="InterPro" id="IPR052055">
    <property type="entry name" value="Hepadnavirus_pol/RT"/>
</dbReference>
<dbReference type="PANTHER" id="PTHR33050:SF7">
    <property type="entry name" value="RIBONUCLEASE H"/>
    <property type="match status" value="1"/>
</dbReference>
<dbReference type="CDD" id="cd09275">
    <property type="entry name" value="RNase_HI_RT_DIRS1"/>
    <property type="match status" value="1"/>
</dbReference>
<organism evidence="2 3">
    <name type="scientific">Pararge aegeria aegeria</name>
    <dbReference type="NCBI Taxonomy" id="348720"/>
    <lineage>
        <taxon>Eukaryota</taxon>
        <taxon>Metazoa</taxon>
        <taxon>Ecdysozoa</taxon>
        <taxon>Arthropoda</taxon>
        <taxon>Hexapoda</taxon>
        <taxon>Insecta</taxon>
        <taxon>Pterygota</taxon>
        <taxon>Neoptera</taxon>
        <taxon>Endopterygota</taxon>
        <taxon>Lepidoptera</taxon>
        <taxon>Glossata</taxon>
        <taxon>Ditrysia</taxon>
        <taxon>Papilionoidea</taxon>
        <taxon>Nymphalidae</taxon>
        <taxon>Satyrinae</taxon>
        <taxon>Satyrini</taxon>
        <taxon>Parargina</taxon>
        <taxon>Pararge</taxon>
    </lineage>
</organism>
<dbReference type="AlphaFoldDB" id="A0A8S4R098"/>
<keyword evidence="3" id="KW-1185">Reference proteome</keyword>
<dbReference type="OrthoDB" id="2897838at2759"/>
<comment type="caution">
    <text evidence="2">The sequence shown here is derived from an EMBL/GenBank/DDBJ whole genome shotgun (WGS) entry which is preliminary data.</text>
</comment>
<protein>
    <submittedName>
        <fullName evidence="2">Jg20374 protein</fullName>
    </submittedName>
</protein>
<dbReference type="Gene3D" id="3.30.70.270">
    <property type="match status" value="1"/>
</dbReference>